<sequence length="365" mass="42716">MNLDKAFNKILSFLRPPIERWIVRSIIGAGIILITNGLQGFSWIIELFLHILEIESKKRLSENYSIDTINWTSIIFGLLLIAFGILLHSFYKKAEAKSNKPKKIFIAIIHKSIDDYIKPIYSKLDNFSSDEFQIHEIEIDQTMIYKNGTLEYPEASILYQNDILSRIKALTDNYRDFEIAYFGLAHIPLVWDLGNTIADKFEISYYEYNRSLSRWSKLERVNNETINFYTVDKLNSKNESRNGIIKIEISYEIENTEIFQVVENHKYFTTIKLNSTALDSIKYLNQIDSLSMTFRNELDRLINDSNIEYIHIFYAGPVSLGLSLSRKISKRTDPNIIVYNYTRNSIPKYKWALLMSNNNSEILKF</sequence>
<organism evidence="3 4">
    <name type="scientific">Sphingobacterium lactis</name>
    <dbReference type="NCBI Taxonomy" id="797291"/>
    <lineage>
        <taxon>Bacteria</taxon>
        <taxon>Pseudomonadati</taxon>
        <taxon>Bacteroidota</taxon>
        <taxon>Sphingobacteriia</taxon>
        <taxon>Sphingobacteriales</taxon>
        <taxon>Sphingobacteriaceae</taxon>
        <taxon>Sphingobacterium</taxon>
    </lineage>
</organism>
<feature type="transmembrane region" description="Helical" evidence="1">
    <location>
        <begin position="21"/>
        <end position="49"/>
    </location>
</feature>
<keyword evidence="1" id="KW-1133">Transmembrane helix</keyword>
<protein>
    <recommendedName>
        <fullName evidence="2">SMODS-associated and fused to various effectors domain-containing protein</fullName>
    </recommendedName>
</protein>
<evidence type="ECO:0000313" key="3">
    <source>
        <dbReference type="EMBL" id="SEF77151.1"/>
    </source>
</evidence>
<dbReference type="NCBIfam" id="NF033611">
    <property type="entry name" value="SAVED"/>
    <property type="match status" value="1"/>
</dbReference>
<proteinExistence type="predicted"/>
<reference evidence="4" key="1">
    <citation type="submission" date="2016-10" db="EMBL/GenBank/DDBJ databases">
        <authorList>
            <person name="Varghese N."/>
            <person name="Submissions S."/>
        </authorList>
    </citation>
    <scope>NUCLEOTIDE SEQUENCE [LARGE SCALE GENOMIC DNA]</scope>
    <source>
        <strain evidence="4">DSM 22361</strain>
    </source>
</reference>
<keyword evidence="4" id="KW-1185">Reference proteome</keyword>
<name>A0A1H5URT4_9SPHI</name>
<evidence type="ECO:0000313" key="4">
    <source>
        <dbReference type="Proteomes" id="UP000236731"/>
    </source>
</evidence>
<keyword evidence="1" id="KW-0472">Membrane</keyword>
<gene>
    <name evidence="3" type="ORF">SAMN05421877_102371</name>
</gene>
<evidence type="ECO:0000256" key="1">
    <source>
        <dbReference type="SAM" id="Phobius"/>
    </source>
</evidence>
<dbReference type="Proteomes" id="UP000236731">
    <property type="component" value="Unassembled WGS sequence"/>
</dbReference>
<dbReference type="RefSeq" id="WP_103905376.1">
    <property type="nucleotide sequence ID" value="NZ_CP049246.1"/>
</dbReference>
<dbReference type="OrthoDB" id="583504at2"/>
<dbReference type="AlphaFoldDB" id="A0A1H5URT4"/>
<dbReference type="Pfam" id="PF18145">
    <property type="entry name" value="SAVED"/>
    <property type="match status" value="1"/>
</dbReference>
<dbReference type="InterPro" id="IPR040836">
    <property type="entry name" value="SAVED"/>
</dbReference>
<feature type="domain" description="SMODS-associated and fused to various effectors" evidence="2">
    <location>
        <begin position="167"/>
        <end position="354"/>
    </location>
</feature>
<accession>A0A1H5URT4</accession>
<keyword evidence="1" id="KW-0812">Transmembrane</keyword>
<dbReference type="EMBL" id="FNUT01000002">
    <property type="protein sequence ID" value="SEF77151.1"/>
    <property type="molecule type" value="Genomic_DNA"/>
</dbReference>
<evidence type="ECO:0000259" key="2">
    <source>
        <dbReference type="Pfam" id="PF18145"/>
    </source>
</evidence>
<feature type="transmembrane region" description="Helical" evidence="1">
    <location>
        <begin position="69"/>
        <end position="91"/>
    </location>
</feature>